<feature type="domain" description="Peptidase S1" evidence="3">
    <location>
        <begin position="112"/>
        <end position="405"/>
    </location>
</feature>
<keyword evidence="5" id="KW-1185">Reference proteome</keyword>
<evidence type="ECO:0000313" key="4">
    <source>
        <dbReference type="EMBL" id="SAK82248.1"/>
    </source>
</evidence>
<feature type="signal peptide" evidence="2">
    <location>
        <begin position="1"/>
        <end position="28"/>
    </location>
</feature>
<evidence type="ECO:0000313" key="5">
    <source>
        <dbReference type="Proteomes" id="UP000054870"/>
    </source>
</evidence>
<dbReference type="Gene3D" id="2.40.10.10">
    <property type="entry name" value="Trypsin-like serine proteases"/>
    <property type="match status" value="2"/>
</dbReference>
<protein>
    <submittedName>
        <fullName evidence="4">Glutamyl endopeptidase</fullName>
        <ecNumber evidence="4">3.4.21.19</ecNumber>
    </submittedName>
</protein>
<dbReference type="PROSITE" id="PS00134">
    <property type="entry name" value="TRYPSIN_HIS"/>
    <property type="match status" value="1"/>
</dbReference>
<accession>A0A158CIQ7</accession>
<evidence type="ECO:0000259" key="3">
    <source>
        <dbReference type="PROSITE" id="PS50240"/>
    </source>
</evidence>
<dbReference type="PANTHER" id="PTHR15462">
    <property type="entry name" value="SERINE PROTEASE"/>
    <property type="match status" value="1"/>
</dbReference>
<evidence type="ECO:0000256" key="1">
    <source>
        <dbReference type="ARBA" id="ARBA00022729"/>
    </source>
</evidence>
<organism evidence="4 5">
    <name type="scientific">Caballeronia catudaia</name>
    <dbReference type="NCBI Taxonomy" id="1777136"/>
    <lineage>
        <taxon>Bacteria</taxon>
        <taxon>Pseudomonadati</taxon>
        <taxon>Pseudomonadota</taxon>
        <taxon>Betaproteobacteria</taxon>
        <taxon>Burkholderiales</taxon>
        <taxon>Burkholderiaceae</taxon>
        <taxon>Caballeronia</taxon>
    </lineage>
</organism>
<dbReference type="EMBL" id="FCOF02000032">
    <property type="protein sequence ID" value="SAK82248.1"/>
    <property type="molecule type" value="Genomic_DNA"/>
</dbReference>
<keyword evidence="1 2" id="KW-0732">Signal</keyword>
<dbReference type="PRINTS" id="PR00722">
    <property type="entry name" value="CHYMOTRYPSIN"/>
</dbReference>
<dbReference type="InterPro" id="IPR050966">
    <property type="entry name" value="Glutamyl_endopeptidase"/>
</dbReference>
<sequence length="405" mass="41606">MRKCKRGSGVRSIAVVALSISGAGAVHADDQVIHNTNPAAPRMSMSNVLALDPVVNVLLAPDTSSVVPNTDAGPYVPGVKTQSGIVSNARTRAYGDFGVPYTTGRVQDGNQSAGGTTTANYLSTTYPYRAIGKLTFSAGYCTASLIRRSVIVTAAHCIQTFGSGSSIFSGWQFIPGHYGASGATSAQSAPYGTWAWGALVRPSAWANGTDTGSGSARNNDIAVILIAKNASNQFIGDITGYLNYGWNNYSFISSAKTGNLQTAAVTTLGYPQLLDGGAIMQRTDGPTYTTTVSGAAQLWQGSNLTSGASGGPWIVNFRARDAALAGGAVAGNSSNLAIIGVTSWGSSDPNAPKDNYASQFGQNTQYPNATYGNYGSGNIASLLNSLCTDAATAGGPTYASQGYCD</sequence>
<dbReference type="GO" id="GO:0006508">
    <property type="term" value="P:proteolysis"/>
    <property type="evidence" value="ECO:0007669"/>
    <property type="project" value="InterPro"/>
</dbReference>
<dbReference type="PROSITE" id="PS50240">
    <property type="entry name" value="TRYPSIN_DOM"/>
    <property type="match status" value="1"/>
</dbReference>
<name>A0A158CIQ7_9BURK</name>
<dbReference type="InterPro" id="IPR018114">
    <property type="entry name" value="TRYPSIN_HIS"/>
</dbReference>
<dbReference type="AlphaFoldDB" id="A0A158CIQ7"/>
<dbReference type="InterPro" id="IPR009003">
    <property type="entry name" value="Peptidase_S1_PA"/>
</dbReference>
<reference evidence="4" key="1">
    <citation type="submission" date="2016-01" db="EMBL/GenBank/DDBJ databases">
        <authorList>
            <person name="Peeters C."/>
        </authorList>
    </citation>
    <scope>NUCLEOTIDE SEQUENCE [LARGE SCALE GENOMIC DNA]</scope>
    <source>
        <strain evidence="4">LMG 29318</strain>
    </source>
</reference>
<comment type="caution">
    <text evidence="4">The sequence shown here is derived from an EMBL/GenBank/DDBJ whole genome shotgun (WGS) entry which is preliminary data.</text>
</comment>
<dbReference type="Pfam" id="PF00089">
    <property type="entry name" value="Trypsin"/>
    <property type="match status" value="1"/>
</dbReference>
<dbReference type="InterPro" id="IPR001254">
    <property type="entry name" value="Trypsin_dom"/>
</dbReference>
<proteinExistence type="predicted"/>
<gene>
    <name evidence="4" type="primary">blaSE</name>
    <name evidence="4" type="ORF">AWB75_05220</name>
</gene>
<dbReference type="SUPFAM" id="SSF50494">
    <property type="entry name" value="Trypsin-like serine proteases"/>
    <property type="match status" value="1"/>
</dbReference>
<evidence type="ECO:0000256" key="2">
    <source>
        <dbReference type="SAM" id="SignalP"/>
    </source>
</evidence>
<dbReference type="InterPro" id="IPR043504">
    <property type="entry name" value="Peptidase_S1_PA_chymotrypsin"/>
</dbReference>
<dbReference type="Proteomes" id="UP000054870">
    <property type="component" value="Unassembled WGS sequence"/>
</dbReference>
<feature type="chain" id="PRO_5007623119" evidence="2">
    <location>
        <begin position="29"/>
        <end position="405"/>
    </location>
</feature>
<dbReference type="InterPro" id="IPR001314">
    <property type="entry name" value="Peptidase_S1A"/>
</dbReference>
<dbReference type="EC" id="3.4.21.19" evidence="4"/>
<dbReference type="GO" id="GO:0004252">
    <property type="term" value="F:serine-type endopeptidase activity"/>
    <property type="evidence" value="ECO:0007669"/>
    <property type="project" value="InterPro"/>
</dbReference>
<keyword evidence="4" id="KW-0378">Hydrolase</keyword>